<dbReference type="AlphaFoldDB" id="G4TVA9"/>
<reference evidence="2 3" key="1">
    <citation type="journal article" date="2011" name="PLoS Pathog.">
        <title>Endophytic Life Strategies Decoded by Genome and Transcriptome Analyses of the Mutualistic Root Symbiont Piriformospora indica.</title>
        <authorList>
            <person name="Zuccaro A."/>
            <person name="Lahrmann U."/>
            <person name="Guldener U."/>
            <person name="Langen G."/>
            <person name="Pfiffi S."/>
            <person name="Biedenkopf D."/>
            <person name="Wong P."/>
            <person name="Samans B."/>
            <person name="Grimm C."/>
            <person name="Basiewicz M."/>
            <person name="Murat C."/>
            <person name="Martin F."/>
            <person name="Kogel K.H."/>
        </authorList>
    </citation>
    <scope>NUCLEOTIDE SEQUENCE [LARGE SCALE GENOMIC DNA]</scope>
    <source>
        <strain evidence="2 3">DSM 11827</strain>
    </source>
</reference>
<feature type="region of interest" description="Disordered" evidence="1">
    <location>
        <begin position="1"/>
        <end position="22"/>
    </location>
</feature>
<accession>G4TVA9</accession>
<evidence type="ECO:0000313" key="3">
    <source>
        <dbReference type="Proteomes" id="UP000007148"/>
    </source>
</evidence>
<dbReference type="InParanoid" id="G4TVA9"/>
<dbReference type="EMBL" id="CAFZ01000419">
    <property type="protein sequence ID" value="CCA75252.1"/>
    <property type="molecule type" value="Genomic_DNA"/>
</dbReference>
<proteinExistence type="predicted"/>
<organism evidence="2 3">
    <name type="scientific">Serendipita indica (strain DSM 11827)</name>
    <name type="common">Root endophyte fungus</name>
    <name type="synonym">Piriformospora indica</name>
    <dbReference type="NCBI Taxonomy" id="1109443"/>
    <lineage>
        <taxon>Eukaryota</taxon>
        <taxon>Fungi</taxon>
        <taxon>Dikarya</taxon>
        <taxon>Basidiomycota</taxon>
        <taxon>Agaricomycotina</taxon>
        <taxon>Agaricomycetes</taxon>
        <taxon>Sebacinales</taxon>
        <taxon>Serendipitaceae</taxon>
        <taxon>Serendipita</taxon>
    </lineage>
</organism>
<keyword evidence="3" id="KW-1185">Reference proteome</keyword>
<protein>
    <submittedName>
        <fullName evidence="2">Uncharacterized protein</fullName>
    </submittedName>
</protein>
<evidence type="ECO:0000256" key="1">
    <source>
        <dbReference type="SAM" id="MobiDB-lite"/>
    </source>
</evidence>
<comment type="caution">
    <text evidence="2">The sequence shown here is derived from an EMBL/GenBank/DDBJ whole genome shotgun (WGS) entry which is preliminary data.</text>
</comment>
<dbReference type="HOGENOM" id="CLU_2961682_0_0_1"/>
<name>G4TVA9_SERID</name>
<sequence>MSPEFPLVPIPRSHNTSPKTPRIFSTTTEILHVHPKGGRRSELTGRIHNNLRPKEYPFL</sequence>
<feature type="compositionally biased region" description="Polar residues" evidence="1">
    <location>
        <begin position="13"/>
        <end position="22"/>
    </location>
</feature>
<gene>
    <name evidence="2" type="ORF">PIIN_09236</name>
</gene>
<dbReference type="Proteomes" id="UP000007148">
    <property type="component" value="Unassembled WGS sequence"/>
</dbReference>
<evidence type="ECO:0000313" key="2">
    <source>
        <dbReference type="EMBL" id="CCA75252.1"/>
    </source>
</evidence>